<dbReference type="PROSITE" id="PS00301">
    <property type="entry name" value="G_TR_1"/>
    <property type="match status" value="1"/>
</dbReference>
<feature type="domain" description="Tr-type G" evidence="9">
    <location>
        <begin position="174"/>
        <end position="408"/>
    </location>
</feature>
<dbReference type="Gene3D" id="2.40.30.10">
    <property type="entry name" value="Translation factors"/>
    <property type="match status" value="2"/>
</dbReference>
<dbReference type="Proteomes" id="UP001055712">
    <property type="component" value="Unassembled WGS sequence"/>
</dbReference>
<dbReference type="AlphaFoldDB" id="A0A9D4YZ49"/>
<dbReference type="FunFam" id="3.40.50.300:FF:000862">
    <property type="entry name" value="Eukaryotic peptide chain release factor GTP-binding subunit ERF3A"/>
    <property type="match status" value="1"/>
</dbReference>
<dbReference type="InterPro" id="IPR000795">
    <property type="entry name" value="T_Tr_GTP-bd_dom"/>
</dbReference>
<evidence type="ECO:0000256" key="3">
    <source>
        <dbReference type="ARBA" id="ARBA00007249"/>
    </source>
</evidence>
<dbReference type="Gene3D" id="3.40.50.300">
    <property type="entry name" value="P-loop containing nucleotide triphosphate hydrolases"/>
    <property type="match status" value="1"/>
</dbReference>
<evidence type="ECO:0000256" key="5">
    <source>
        <dbReference type="ARBA" id="ARBA00022490"/>
    </source>
</evidence>
<dbReference type="Pfam" id="PF03144">
    <property type="entry name" value="GTP_EFTU_D2"/>
    <property type="match status" value="1"/>
</dbReference>
<feature type="compositionally biased region" description="Gly residues" evidence="8">
    <location>
        <begin position="133"/>
        <end position="144"/>
    </location>
</feature>
<evidence type="ECO:0000313" key="11">
    <source>
        <dbReference type="Proteomes" id="UP001055712"/>
    </source>
</evidence>
<dbReference type="InterPro" id="IPR009000">
    <property type="entry name" value="Transl_B-barrel_sf"/>
</dbReference>
<keyword evidence="6" id="KW-0547">Nucleotide-binding</keyword>
<dbReference type="FunFam" id="2.40.30.10:FF:000020">
    <property type="entry name" value="Translation elongation factor EF-1"/>
    <property type="match status" value="1"/>
</dbReference>
<protein>
    <recommendedName>
        <fullName evidence="9">Tr-type G domain-containing protein</fullName>
    </recommendedName>
</protein>
<dbReference type="InterPro" id="IPR031157">
    <property type="entry name" value="G_TR_CS"/>
</dbReference>
<evidence type="ECO:0000256" key="6">
    <source>
        <dbReference type="ARBA" id="ARBA00022741"/>
    </source>
</evidence>
<evidence type="ECO:0000256" key="7">
    <source>
        <dbReference type="ARBA" id="ARBA00023134"/>
    </source>
</evidence>
<proteinExistence type="inferred from homology"/>
<dbReference type="SUPFAM" id="SSF50465">
    <property type="entry name" value="EF-Tu/eEF-1alpha/eIF2-gamma C-terminal domain"/>
    <property type="match status" value="1"/>
</dbReference>
<accession>A0A9D4YZ49</accession>
<feature type="region of interest" description="Disordered" evidence="8">
    <location>
        <begin position="131"/>
        <end position="154"/>
    </location>
</feature>
<dbReference type="OrthoDB" id="342024at2759"/>
<comment type="similarity">
    <text evidence="3">Belongs to the TRAFAC class translation factor GTPase superfamily. Classic translation factor GTPase family. EF-Tu/EF-1A subfamily.</text>
</comment>
<name>A0A9D4YZ49_CHLVU</name>
<feature type="region of interest" description="Disordered" evidence="8">
    <location>
        <begin position="16"/>
        <end position="109"/>
    </location>
</feature>
<gene>
    <name evidence="10" type="ORF">D9Q98_003128</name>
</gene>
<dbReference type="SUPFAM" id="SSF50447">
    <property type="entry name" value="Translation proteins"/>
    <property type="match status" value="1"/>
</dbReference>
<dbReference type="CDD" id="cd04089">
    <property type="entry name" value="eRF3_II"/>
    <property type="match status" value="1"/>
</dbReference>
<feature type="compositionally biased region" description="Low complexity" evidence="8">
    <location>
        <begin position="21"/>
        <end position="43"/>
    </location>
</feature>
<dbReference type="InterPro" id="IPR009001">
    <property type="entry name" value="Transl_elong_EF1A/Init_IF2_C"/>
</dbReference>
<keyword evidence="5" id="KW-0963">Cytoplasm</keyword>
<evidence type="ECO:0000259" key="9">
    <source>
        <dbReference type="PROSITE" id="PS51722"/>
    </source>
</evidence>
<dbReference type="InterPro" id="IPR004161">
    <property type="entry name" value="EFTu-like_2"/>
</dbReference>
<organism evidence="10 11">
    <name type="scientific">Chlorella vulgaris</name>
    <name type="common">Green alga</name>
    <dbReference type="NCBI Taxonomy" id="3077"/>
    <lineage>
        <taxon>Eukaryota</taxon>
        <taxon>Viridiplantae</taxon>
        <taxon>Chlorophyta</taxon>
        <taxon>core chlorophytes</taxon>
        <taxon>Trebouxiophyceae</taxon>
        <taxon>Chlorellales</taxon>
        <taxon>Chlorellaceae</taxon>
        <taxon>Chlorella clade</taxon>
        <taxon>Chlorella</taxon>
    </lineage>
</organism>
<dbReference type="GO" id="GO:0005737">
    <property type="term" value="C:cytoplasm"/>
    <property type="evidence" value="ECO:0007669"/>
    <property type="project" value="UniProtKB-SubCell"/>
</dbReference>
<keyword evidence="11" id="KW-1185">Reference proteome</keyword>
<keyword evidence="7" id="KW-0342">GTP-binding</keyword>
<feature type="compositionally biased region" description="Pro residues" evidence="8">
    <location>
        <begin position="44"/>
        <end position="71"/>
    </location>
</feature>
<dbReference type="InterPro" id="IPR050100">
    <property type="entry name" value="TRAFAC_GTPase_members"/>
</dbReference>
<evidence type="ECO:0000256" key="8">
    <source>
        <dbReference type="SAM" id="MobiDB-lite"/>
    </source>
</evidence>
<dbReference type="InterPro" id="IPR054696">
    <property type="entry name" value="GTP-eEF1A_C"/>
</dbReference>
<evidence type="ECO:0000256" key="4">
    <source>
        <dbReference type="ARBA" id="ARBA00022481"/>
    </source>
</evidence>
<dbReference type="Pfam" id="PF22594">
    <property type="entry name" value="GTP-eEF1A_C"/>
    <property type="match status" value="1"/>
</dbReference>
<dbReference type="InterPro" id="IPR027417">
    <property type="entry name" value="P-loop_NTPase"/>
</dbReference>
<comment type="subcellular location">
    <subcellularLocation>
        <location evidence="2">Cytoplasm</location>
    </subcellularLocation>
</comment>
<dbReference type="GO" id="GO:0005525">
    <property type="term" value="F:GTP binding"/>
    <property type="evidence" value="ECO:0007669"/>
    <property type="project" value="UniProtKB-KW"/>
</dbReference>
<dbReference type="EMBL" id="SIDB01000004">
    <property type="protein sequence ID" value="KAI3433310.1"/>
    <property type="molecule type" value="Genomic_DNA"/>
</dbReference>
<sequence>MADSWEDHQEEKVVYKPALNPAASSFTFSPGASSFSPSFAPQAAAPPAPTPPAAPSPQPAAPAPAPEPEPAAEPSRPSTDGDAEQKPSAAAAAPPAAEAPASPASPAPAAAAAASPVEAATAEVKKLSVAATSGGGGGGGGGGDDVQQETEAQRAARVAEVKKTVAEMESEDAREHLNIVFIGHVDAGKSTTAGQILFLTGGVDDRTIEKYEREAKEKNRESWYMAYIMDTNEEERAKGKTVEVGRAYFETPKKRYTVLDAPGHKSFVPNMIGGASQADIGVLIISARKGEFETGFERGGQTREHAQLAKTLGVTKLVVAINKMDDPSIIEDGDKWSKERYDEIEGKLTPFLRGCGYNPKKDLLFIPLSGLMGLNMKERVPTEVCSWYNGPALFELLDGIESTGRDPYLPFRMPIMDRYKDMGTVVMGKSEAGVVKKGDSLMVMPNKVPVKVIAVYRDEQEVVAARPGENLRLRLSGIEEEDISAGFVVCSRFSLVPAVTQFEAQVVIMELLDHKPLLTGGYKAVLHIHSVVEECEVTKLVAVIDPKTREKKKAKFAKSGAMCVARISVEKAICIETFETVPQLGRFTLRDEGKTIAIGKVLRIPKRGGGGVE</sequence>
<dbReference type="GO" id="GO:0003924">
    <property type="term" value="F:GTPase activity"/>
    <property type="evidence" value="ECO:0007669"/>
    <property type="project" value="InterPro"/>
</dbReference>
<dbReference type="CDD" id="cd03704">
    <property type="entry name" value="eRF3_C_III"/>
    <property type="match status" value="1"/>
</dbReference>
<keyword evidence="4" id="KW-0488">Methylation</keyword>
<comment type="caution">
    <text evidence="10">The sequence shown here is derived from an EMBL/GenBank/DDBJ whole genome shotgun (WGS) entry which is preliminary data.</text>
</comment>
<dbReference type="PROSITE" id="PS51722">
    <property type="entry name" value="G_TR_2"/>
    <property type="match status" value="1"/>
</dbReference>
<evidence type="ECO:0000256" key="1">
    <source>
        <dbReference type="ARBA" id="ARBA00003982"/>
    </source>
</evidence>
<reference evidence="10" key="1">
    <citation type="journal article" date="2019" name="Plant J.">
        <title>Chlorella vulgaris genome assembly and annotation reveals the molecular basis for metabolic acclimation to high light conditions.</title>
        <authorList>
            <person name="Cecchin M."/>
            <person name="Marcolungo L."/>
            <person name="Rossato M."/>
            <person name="Girolomoni L."/>
            <person name="Cosentino E."/>
            <person name="Cuine S."/>
            <person name="Li-Beisson Y."/>
            <person name="Delledonne M."/>
            <person name="Ballottari M."/>
        </authorList>
    </citation>
    <scope>NUCLEOTIDE SEQUENCE</scope>
    <source>
        <strain evidence="10">211/11P</strain>
    </source>
</reference>
<reference evidence="10" key="2">
    <citation type="submission" date="2020-11" db="EMBL/GenBank/DDBJ databases">
        <authorList>
            <person name="Cecchin M."/>
            <person name="Marcolungo L."/>
            <person name="Rossato M."/>
            <person name="Girolomoni L."/>
            <person name="Cosentino E."/>
            <person name="Cuine S."/>
            <person name="Li-Beisson Y."/>
            <person name="Delledonne M."/>
            <person name="Ballottari M."/>
        </authorList>
    </citation>
    <scope>NUCLEOTIDE SEQUENCE</scope>
    <source>
        <strain evidence="10">211/11P</strain>
        <tissue evidence="10">Whole cell</tissue>
    </source>
</reference>
<dbReference type="Pfam" id="PF00009">
    <property type="entry name" value="GTP_EFTU"/>
    <property type="match status" value="1"/>
</dbReference>
<evidence type="ECO:0000313" key="10">
    <source>
        <dbReference type="EMBL" id="KAI3433310.1"/>
    </source>
</evidence>
<dbReference type="PRINTS" id="PR00315">
    <property type="entry name" value="ELONGATNFCT"/>
</dbReference>
<evidence type="ECO:0000256" key="2">
    <source>
        <dbReference type="ARBA" id="ARBA00004496"/>
    </source>
</evidence>
<dbReference type="SUPFAM" id="SSF52540">
    <property type="entry name" value="P-loop containing nucleoside triphosphate hydrolases"/>
    <property type="match status" value="1"/>
</dbReference>
<comment type="function">
    <text evidence="1">This protein promotes the GTP-dependent binding of aminoacyl-tRNA to the A-site of ribosomes during protein biosynthesis.</text>
</comment>
<dbReference type="PANTHER" id="PTHR23115">
    <property type="entry name" value="TRANSLATION FACTOR"/>
    <property type="match status" value="1"/>
</dbReference>
<dbReference type="CDD" id="cd01883">
    <property type="entry name" value="EF1_alpha"/>
    <property type="match status" value="1"/>
</dbReference>
<feature type="compositionally biased region" description="Low complexity" evidence="8">
    <location>
        <begin position="87"/>
        <end position="109"/>
    </location>
</feature>